<keyword evidence="2" id="KW-0479">Metal-binding</keyword>
<evidence type="ECO:0000256" key="4">
    <source>
        <dbReference type="ARBA" id="ARBA00022833"/>
    </source>
</evidence>
<comment type="caution">
    <text evidence="6">The sequence shown here is derived from an EMBL/GenBank/DDBJ whole genome shotgun (WGS) entry which is preliminary data.</text>
</comment>
<dbReference type="Pfam" id="PF00753">
    <property type="entry name" value="Lactamase_B"/>
    <property type="match status" value="1"/>
</dbReference>
<dbReference type="Proteomes" id="UP001139409">
    <property type="component" value="Unassembled WGS sequence"/>
</dbReference>
<evidence type="ECO:0000259" key="5">
    <source>
        <dbReference type="SMART" id="SM00849"/>
    </source>
</evidence>
<keyword evidence="4" id="KW-0862">Zinc</keyword>
<dbReference type="InterPro" id="IPR001279">
    <property type="entry name" value="Metallo-B-lactamas"/>
</dbReference>
<protein>
    <submittedName>
        <fullName evidence="6">MBL fold metallo-hydrolase</fullName>
    </submittedName>
</protein>
<name>A0A9X1HW81_9BACT</name>
<proteinExistence type="predicted"/>
<dbReference type="Gene3D" id="3.60.15.10">
    <property type="entry name" value="Ribonuclease Z/Hydroxyacylglutathione hydrolase-like"/>
    <property type="match status" value="1"/>
</dbReference>
<dbReference type="PANTHER" id="PTHR46233:SF3">
    <property type="entry name" value="HYDROXYACYLGLUTATHIONE HYDROLASE GLOC"/>
    <property type="match status" value="1"/>
</dbReference>
<keyword evidence="7" id="KW-1185">Reference proteome</keyword>
<dbReference type="AlphaFoldDB" id="A0A9X1HW81"/>
<dbReference type="CDD" id="cd06262">
    <property type="entry name" value="metallo-hydrolase-like_MBL-fold"/>
    <property type="match status" value="1"/>
</dbReference>
<sequence length="215" mass="24374">MIHVKSFVFNPFMENTYVLSDETGEAVVVDPGCYEEYEQEMLAAYIEQEGLKVIDLINTHGHIDHVLGNYFITRKYGVKMRMHELDVPVLKAVESYAPSYGFNEYQPIEPDSFLNEGDLIRFGNTEMEIMFLPGHAPGHIGLLSRDQKLLVSGDVLFRESVGRTDLPGGDHNTLLDSIREKLFTLDDEIVVYCGHGPETTLGHEKRYNPFCAIEV</sequence>
<dbReference type="GO" id="GO:0046872">
    <property type="term" value="F:metal ion binding"/>
    <property type="evidence" value="ECO:0007669"/>
    <property type="project" value="UniProtKB-KW"/>
</dbReference>
<comment type="cofactor">
    <cofactor evidence="1">
        <name>Zn(2+)</name>
        <dbReference type="ChEBI" id="CHEBI:29105"/>
    </cofactor>
</comment>
<dbReference type="RefSeq" id="WP_225699858.1">
    <property type="nucleotide sequence ID" value="NZ_JAIXNE010000008.1"/>
</dbReference>
<dbReference type="EMBL" id="JAIXNE010000008">
    <property type="protein sequence ID" value="MCA6078996.1"/>
    <property type="molecule type" value="Genomic_DNA"/>
</dbReference>
<feature type="domain" description="Metallo-beta-lactamase" evidence="5">
    <location>
        <begin position="13"/>
        <end position="195"/>
    </location>
</feature>
<dbReference type="PANTHER" id="PTHR46233">
    <property type="entry name" value="HYDROXYACYLGLUTATHIONE HYDROLASE GLOC"/>
    <property type="match status" value="1"/>
</dbReference>
<gene>
    <name evidence="6" type="ORF">LDX50_29250</name>
</gene>
<organism evidence="6 7">
    <name type="scientific">Fulvivirga sedimenti</name>
    <dbReference type="NCBI Taxonomy" id="2879465"/>
    <lineage>
        <taxon>Bacteria</taxon>
        <taxon>Pseudomonadati</taxon>
        <taxon>Bacteroidota</taxon>
        <taxon>Cytophagia</taxon>
        <taxon>Cytophagales</taxon>
        <taxon>Fulvivirgaceae</taxon>
        <taxon>Fulvivirga</taxon>
    </lineage>
</organism>
<accession>A0A9X1HW81</accession>
<evidence type="ECO:0000256" key="1">
    <source>
        <dbReference type="ARBA" id="ARBA00001947"/>
    </source>
</evidence>
<evidence type="ECO:0000256" key="2">
    <source>
        <dbReference type="ARBA" id="ARBA00022723"/>
    </source>
</evidence>
<evidence type="ECO:0000313" key="6">
    <source>
        <dbReference type="EMBL" id="MCA6078996.1"/>
    </source>
</evidence>
<dbReference type="SMART" id="SM00849">
    <property type="entry name" value="Lactamase_B"/>
    <property type="match status" value="1"/>
</dbReference>
<keyword evidence="3" id="KW-0378">Hydrolase</keyword>
<dbReference type="InterPro" id="IPR051453">
    <property type="entry name" value="MBL_Glyoxalase_II"/>
</dbReference>
<dbReference type="GO" id="GO:0016787">
    <property type="term" value="F:hydrolase activity"/>
    <property type="evidence" value="ECO:0007669"/>
    <property type="project" value="UniProtKB-KW"/>
</dbReference>
<evidence type="ECO:0000256" key="3">
    <source>
        <dbReference type="ARBA" id="ARBA00022801"/>
    </source>
</evidence>
<dbReference type="SUPFAM" id="SSF56281">
    <property type="entry name" value="Metallo-hydrolase/oxidoreductase"/>
    <property type="match status" value="1"/>
</dbReference>
<dbReference type="InterPro" id="IPR036866">
    <property type="entry name" value="RibonucZ/Hydroxyglut_hydro"/>
</dbReference>
<evidence type="ECO:0000313" key="7">
    <source>
        <dbReference type="Proteomes" id="UP001139409"/>
    </source>
</evidence>
<reference evidence="6" key="1">
    <citation type="submission" date="2021-09" db="EMBL/GenBank/DDBJ databases">
        <title>Fulvivirga sp. isolated from coastal sediment.</title>
        <authorList>
            <person name="Yu H."/>
        </authorList>
    </citation>
    <scope>NUCLEOTIDE SEQUENCE</scope>
    <source>
        <strain evidence="6">1062</strain>
    </source>
</reference>